<evidence type="ECO:0000313" key="8">
    <source>
        <dbReference type="EMBL" id="MFN6544668.1"/>
    </source>
</evidence>
<dbReference type="InterPro" id="IPR016174">
    <property type="entry name" value="Di-haem_cyt_TM"/>
</dbReference>
<feature type="transmembrane region" description="Helical" evidence="6">
    <location>
        <begin position="34"/>
        <end position="54"/>
    </location>
</feature>
<evidence type="ECO:0000259" key="7">
    <source>
        <dbReference type="Pfam" id="PF01292"/>
    </source>
</evidence>
<dbReference type="InterPro" id="IPR011577">
    <property type="entry name" value="Cyt_b561_bac/Ni-Hgenase"/>
</dbReference>
<dbReference type="RefSeq" id="WP_409543853.1">
    <property type="nucleotide sequence ID" value="NZ_JBKBDD010000005.1"/>
</dbReference>
<reference evidence="8 9" key="1">
    <citation type="submission" date="2024-12" db="EMBL/GenBank/DDBJ databases">
        <title>The coexistence of Mycolicibacterium septicum and Mycolicibacterium nivoides in clinical samples.</title>
        <authorList>
            <person name="Wang C."/>
            <person name="Feng Y."/>
            <person name="Zong Z."/>
        </authorList>
    </citation>
    <scope>NUCLEOTIDE SEQUENCE [LARGE SCALE GENOMIC DNA]</scope>
    <source>
        <strain evidence="8 9">120309</strain>
    </source>
</reference>
<dbReference type="Pfam" id="PF01292">
    <property type="entry name" value="Ni_hydr_CYTB"/>
    <property type="match status" value="1"/>
</dbReference>
<keyword evidence="3 6" id="KW-0812">Transmembrane</keyword>
<evidence type="ECO:0000256" key="6">
    <source>
        <dbReference type="SAM" id="Phobius"/>
    </source>
</evidence>
<name>A0ABW9L9L4_9MYCO</name>
<accession>A0ABW9L9L4</accession>
<dbReference type="Proteomes" id="UP001635816">
    <property type="component" value="Unassembled WGS sequence"/>
</dbReference>
<evidence type="ECO:0000256" key="2">
    <source>
        <dbReference type="ARBA" id="ARBA00022475"/>
    </source>
</evidence>
<evidence type="ECO:0000256" key="1">
    <source>
        <dbReference type="ARBA" id="ARBA00004651"/>
    </source>
</evidence>
<evidence type="ECO:0000256" key="5">
    <source>
        <dbReference type="ARBA" id="ARBA00023136"/>
    </source>
</evidence>
<keyword evidence="9" id="KW-1185">Reference proteome</keyword>
<protein>
    <submittedName>
        <fullName evidence="8">Cytochrome b/b6 domain-containing protein</fullName>
    </submittedName>
</protein>
<gene>
    <name evidence="8" type="ORF">ACK4CT_15860</name>
</gene>
<proteinExistence type="predicted"/>
<dbReference type="SUPFAM" id="SSF81342">
    <property type="entry name" value="Transmembrane di-heme cytochromes"/>
    <property type="match status" value="1"/>
</dbReference>
<keyword evidence="2" id="KW-1003">Cell membrane</keyword>
<comment type="caution">
    <text evidence="8">The sequence shown here is derived from an EMBL/GenBank/DDBJ whole genome shotgun (WGS) entry which is preliminary data.</text>
</comment>
<sequence length="78" mass="8737">MGFRSGWAARFGCHRSRPWTPSCTGLLRNSHSVVAYALVAMIAAHVSAVLLHALTLRDGMLRRMSFGNDEPLELRRRT</sequence>
<keyword evidence="5 6" id="KW-0472">Membrane</keyword>
<feature type="domain" description="Cytochrome b561 bacterial/Ni-hydrogenase" evidence="7">
    <location>
        <begin position="5"/>
        <end position="66"/>
    </location>
</feature>
<evidence type="ECO:0000256" key="3">
    <source>
        <dbReference type="ARBA" id="ARBA00022692"/>
    </source>
</evidence>
<comment type="subcellular location">
    <subcellularLocation>
        <location evidence="1">Cell membrane</location>
        <topology evidence="1">Multi-pass membrane protein</topology>
    </subcellularLocation>
</comment>
<evidence type="ECO:0000313" key="9">
    <source>
        <dbReference type="Proteomes" id="UP001635816"/>
    </source>
</evidence>
<dbReference type="EMBL" id="JBKBDD010000005">
    <property type="protein sequence ID" value="MFN6544668.1"/>
    <property type="molecule type" value="Genomic_DNA"/>
</dbReference>
<organism evidence="8 9">
    <name type="scientific">Mycolicibacterium nivoides</name>
    <dbReference type="NCBI Taxonomy" id="2487344"/>
    <lineage>
        <taxon>Bacteria</taxon>
        <taxon>Bacillati</taxon>
        <taxon>Actinomycetota</taxon>
        <taxon>Actinomycetes</taxon>
        <taxon>Mycobacteriales</taxon>
        <taxon>Mycobacteriaceae</taxon>
        <taxon>Mycolicibacterium</taxon>
    </lineage>
</organism>
<evidence type="ECO:0000256" key="4">
    <source>
        <dbReference type="ARBA" id="ARBA00022989"/>
    </source>
</evidence>
<keyword evidence="4 6" id="KW-1133">Transmembrane helix</keyword>